<comment type="caution">
    <text evidence="2">The sequence shown here is derived from an EMBL/GenBank/DDBJ whole genome shotgun (WGS) entry which is preliminary data.</text>
</comment>
<protein>
    <submittedName>
        <fullName evidence="2">Uncharacterized protein</fullName>
    </submittedName>
</protein>
<dbReference type="AlphaFoldDB" id="A0AAD9HES4"/>
<sequence length="80" mass="8605">MQGGVAVTFVLCTSKFSSSWSQTREAGTGDGDPPPSYTQFQSLSPVNVCQDIGARGMIDLLGRLAVARANQRSSWRIRGK</sequence>
<feature type="region of interest" description="Disordered" evidence="1">
    <location>
        <begin position="18"/>
        <end position="40"/>
    </location>
</feature>
<dbReference type="EMBL" id="MU842905">
    <property type="protein sequence ID" value="KAK2026916.1"/>
    <property type="molecule type" value="Genomic_DNA"/>
</dbReference>
<evidence type="ECO:0000313" key="2">
    <source>
        <dbReference type="EMBL" id="KAK2026916.1"/>
    </source>
</evidence>
<organism evidence="2 3">
    <name type="scientific">Colletotrichum zoysiae</name>
    <dbReference type="NCBI Taxonomy" id="1216348"/>
    <lineage>
        <taxon>Eukaryota</taxon>
        <taxon>Fungi</taxon>
        <taxon>Dikarya</taxon>
        <taxon>Ascomycota</taxon>
        <taxon>Pezizomycotina</taxon>
        <taxon>Sordariomycetes</taxon>
        <taxon>Hypocreomycetidae</taxon>
        <taxon>Glomerellales</taxon>
        <taxon>Glomerellaceae</taxon>
        <taxon>Colletotrichum</taxon>
        <taxon>Colletotrichum graminicola species complex</taxon>
    </lineage>
</organism>
<evidence type="ECO:0000256" key="1">
    <source>
        <dbReference type="SAM" id="MobiDB-lite"/>
    </source>
</evidence>
<accession>A0AAD9HES4</accession>
<keyword evidence="3" id="KW-1185">Reference proteome</keyword>
<dbReference type="Proteomes" id="UP001232148">
    <property type="component" value="Unassembled WGS sequence"/>
</dbReference>
<proteinExistence type="predicted"/>
<gene>
    <name evidence="2" type="ORF">LX32DRAFT_641445</name>
</gene>
<name>A0AAD9HES4_9PEZI</name>
<reference evidence="2" key="1">
    <citation type="submission" date="2021-06" db="EMBL/GenBank/DDBJ databases">
        <title>Comparative genomics, transcriptomics and evolutionary studies reveal genomic signatures of adaptation to plant cell wall in hemibiotrophic fungi.</title>
        <authorList>
            <consortium name="DOE Joint Genome Institute"/>
            <person name="Baroncelli R."/>
            <person name="Diaz J.F."/>
            <person name="Benocci T."/>
            <person name="Peng M."/>
            <person name="Battaglia E."/>
            <person name="Haridas S."/>
            <person name="Andreopoulos W."/>
            <person name="Labutti K."/>
            <person name="Pangilinan J."/>
            <person name="Floch G.L."/>
            <person name="Makela M.R."/>
            <person name="Henrissat B."/>
            <person name="Grigoriev I.V."/>
            <person name="Crouch J.A."/>
            <person name="De Vries R.P."/>
            <person name="Sukno S.A."/>
            <person name="Thon M.R."/>
        </authorList>
    </citation>
    <scope>NUCLEOTIDE SEQUENCE</scope>
    <source>
        <strain evidence="2">MAFF235873</strain>
    </source>
</reference>
<evidence type="ECO:0000313" key="3">
    <source>
        <dbReference type="Proteomes" id="UP001232148"/>
    </source>
</evidence>